<accession>S4XVS0</accession>
<evidence type="ECO:0000259" key="8">
    <source>
        <dbReference type="PROSITE" id="PS50893"/>
    </source>
</evidence>
<dbReference type="GO" id="GO:0005886">
    <property type="term" value="C:plasma membrane"/>
    <property type="evidence" value="ECO:0007669"/>
    <property type="project" value="UniProtKB-SubCell"/>
</dbReference>
<dbReference type="RefSeq" id="WP_020735268.1">
    <property type="nucleotide sequence ID" value="NC_021658.1"/>
</dbReference>
<sequence length="710" mass="73675">MKATDTSSNEAAPAAAALAEVSWQPSALGHAMSALTAACGLASGAAPSPGAPPDGDPTAWIEAYAGCMGIESEAVQSSFADLPRAIASLGPSLVRLDHGYLAVVSAGRRGLTVLTPALTRARIPLEAVRRALSAHLEDRPASHVDKWLAAAQIPPRRAARARAELLAQLVADRPIGGMWLLRPDPGSSFRRLLSMRGALRRGALFLAAAAAQIALGVLAWWLIGAGALDGAVQPGWLLAWVLLSLSAILVQLFASWTGGLLTIDVAALLKQRLLCGALRLDPAAIRARGSGELLAMVSESEAVETAGLGGALGAVVALVQLASAALVLSAGAGGGLHVALLAGWTASVALLARRFARRRAAWTRERFAITSGFVENVVGHRTRVAQEAPHLHHVEEDAVLERYHAASRAMDRVGDLLASLPARGWLALGLLGLVPAVLAGVSVGPLVVATGGILQAQAAFATLATSLGALLSAAVSWRSIARLFAAAEAREPPGIPQAVLGRPAASDVVLEARGVSFRYGGERAEPVLRDCGLVLAKGDRLLLEGRSGGGKSTLAAVLSGLHAPSSGLVLLRGLDRRTLGGAAWRSRVASAPQFHDNHVLSGTLAFNLLMGRAWPASPEDRREAELVCRKLGLGPLLDRMPSGLDQVVGETGWQLSHGERSRLFLARALLQRADAVILDESFGALDPLTARDCVGAVLERAPALVVIAHP</sequence>
<keyword evidence="5 7" id="KW-1133">Transmembrane helix</keyword>
<dbReference type="PROSITE" id="PS00211">
    <property type="entry name" value="ABC_TRANSPORTER_1"/>
    <property type="match status" value="1"/>
</dbReference>
<gene>
    <name evidence="10" type="ORF">SCE1572_16610</name>
</gene>
<dbReference type="InterPro" id="IPR036640">
    <property type="entry name" value="ABC1_TM_sf"/>
</dbReference>
<reference evidence="10 11" key="1">
    <citation type="journal article" date="2013" name="Sci. Rep.">
        <title>Extraordinary expansion of a Sorangium cellulosum genome from an alkaline milieu.</title>
        <authorList>
            <person name="Han K."/>
            <person name="Li Z.F."/>
            <person name="Peng R."/>
            <person name="Zhu L.P."/>
            <person name="Zhou T."/>
            <person name="Wang L.G."/>
            <person name="Li S.G."/>
            <person name="Zhang X.B."/>
            <person name="Hu W."/>
            <person name="Wu Z.H."/>
            <person name="Qin N."/>
            <person name="Li Y.Z."/>
        </authorList>
    </citation>
    <scope>NUCLEOTIDE SEQUENCE [LARGE SCALE GENOMIC DNA]</scope>
    <source>
        <strain evidence="10 11">So0157-2</strain>
    </source>
</reference>
<evidence type="ECO:0000256" key="3">
    <source>
        <dbReference type="ARBA" id="ARBA00022741"/>
    </source>
</evidence>
<keyword evidence="3" id="KW-0547">Nucleotide-binding</keyword>
<dbReference type="InterPro" id="IPR011527">
    <property type="entry name" value="ABC1_TM_dom"/>
</dbReference>
<evidence type="ECO:0000259" key="9">
    <source>
        <dbReference type="PROSITE" id="PS50929"/>
    </source>
</evidence>
<dbReference type="STRING" id="1254432.SCE1572_16610"/>
<dbReference type="Gene3D" id="3.40.50.300">
    <property type="entry name" value="P-loop containing nucleotide triphosphate hydrolases"/>
    <property type="match status" value="1"/>
</dbReference>
<dbReference type="SUPFAM" id="SSF52540">
    <property type="entry name" value="P-loop containing nucleoside triphosphate hydrolases"/>
    <property type="match status" value="1"/>
</dbReference>
<evidence type="ECO:0000256" key="7">
    <source>
        <dbReference type="SAM" id="Phobius"/>
    </source>
</evidence>
<feature type="transmembrane region" description="Helical" evidence="7">
    <location>
        <begin position="203"/>
        <end position="223"/>
    </location>
</feature>
<dbReference type="PANTHER" id="PTHR24221:SF654">
    <property type="entry name" value="ATP-BINDING CASSETTE SUB-FAMILY B MEMBER 6"/>
    <property type="match status" value="1"/>
</dbReference>
<evidence type="ECO:0000256" key="6">
    <source>
        <dbReference type="ARBA" id="ARBA00023136"/>
    </source>
</evidence>
<keyword evidence="2 7" id="KW-0812">Transmembrane</keyword>
<dbReference type="InterPro" id="IPR039421">
    <property type="entry name" value="Type_1_exporter"/>
</dbReference>
<feature type="transmembrane region" description="Helical" evidence="7">
    <location>
        <begin position="425"/>
        <end position="448"/>
    </location>
</feature>
<evidence type="ECO:0000313" key="11">
    <source>
        <dbReference type="Proteomes" id="UP000014803"/>
    </source>
</evidence>
<feature type="domain" description="ABC transporter" evidence="8">
    <location>
        <begin position="510"/>
        <end position="709"/>
    </location>
</feature>
<feature type="transmembrane region" description="Helical" evidence="7">
    <location>
        <begin position="306"/>
        <end position="328"/>
    </location>
</feature>
<evidence type="ECO:0008006" key="12">
    <source>
        <dbReference type="Google" id="ProtNLM"/>
    </source>
</evidence>
<dbReference type="InterPro" id="IPR003439">
    <property type="entry name" value="ABC_transporter-like_ATP-bd"/>
</dbReference>
<dbReference type="GO" id="GO:0034040">
    <property type="term" value="F:ATPase-coupled lipid transmembrane transporter activity"/>
    <property type="evidence" value="ECO:0007669"/>
    <property type="project" value="TreeGrafter"/>
</dbReference>
<dbReference type="HOGENOM" id="CLU_388783_0_0_7"/>
<feature type="transmembrane region" description="Helical" evidence="7">
    <location>
        <begin position="235"/>
        <end position="263"/>
    </location>
</feature>
<dbReference type="GO" id="GO:0005524">
    <property type="term" value="F:ATP binding"/>
    <property type="evidence" value="ECO:0007669"/>
    <property type="project" value="UniProtKB-KW"/>
</dbReference>
<dbReference type="KEGG" id="scu:SCE1572_16610"/>
<evidence type="ECO:0000256" key="2">
    <source>
        <dbReference type="ARBA" id="ARBA00022692"/>
    </source>
</evidence>
<dbReference type="InterPro" id="IPR017871">
    <property type="entry name" value="ABC_transporter-like_CS"/>
</dbReference>
<dbReference type="EMBL" id="CP003969">
    <property type="protein sequence ID" value="AGP35980.1"/>
    <property type="molecule type" value="Genomic_DNA"/>
</dbReference>
<evidence type="ECO:0000313" key="10">
    <source>
        <dbReference type="EMBL" id="AGP35980.1"/>
    </source>
</evidence>
<dbReference type="PATRIC" id="fig|1254432.3.peg.3739"/>
<keyword evidence="4" id="KW-0067">ATP-binding</keyword>
<feature type="transmembrane region" description="Helical" evidence="7">
    <location>
        <begin position="334"/>
        <end position="352"/>
    </location>
</feature>
<feature type="transmembrane region" description="Helical" evidence="7">
    <location>
        <begin position="454"/>
        <end position="475"/>
    </location>
</feature>
<dbReference type="Proteomes" id="UP000014803">
    <property type="component" value="Chromosome"/>
</dbReference>
<dbReference type="GO" id="GO:0016887">
    <property type="term" value="F:ATP hydrolysis activity"/>
    <property type="evidence" value="ECO:0007669"/>
    <property type="project" value="InterPro"/>
</dbReference>
<dbReference type="PROSITE" id="PS50929">
    <property type="entry name" value="ABC_TM1F"/>
    <property type="match status" value="1"/>
</dbReference>
<dbReference type="SUPFAM" id="SSF90123">
    <property type="entry name" value="ABC transporter transmembrane region"/>
    <property type="match status" value="1"/>
</dbReference>
<name>S4XVS0_SORCE</name>
<dbReference type="GO" id="GO:0140359">
    <property type="term" value="F:ABC-type transporter activity"/>
    <property type="evidence" value="ECO:0007669"/>
    <property type="project" value="InterPro"/>
</dbReference>
<evidence type="ECO:0000256" key="4">
    <source>
        <dbReference type="ARBA" id="ARBA00022840"/>
    </source>
</evidence>
<dbReference type="Gene3D" id="1.20.1560.10">
    <property type="entry name" value="ABC transporter type 1, transmembrane domain"/>
    <property type="match status" value="1"/>
</dbReference>
<feature type="domain" description="ABC transmembrane type-1" evidence="9">
    <location>
        <begin position="203"/>
        <end position="328"/>
    </location>
</feature>
<protein>
    <recommendedName>
        <fullName evidence="12">ABC transporter ATP-binding protein</fullName>
    </recommendedName>
</protein>
<dbReference type="AlphaFoldDB" id="S4XVS0"/>
<dbReference type="PROSITE" id="PS50893">
    <property type="entry name" value="ABC_TRANSPORTER_2"/>
    <property type="match status" value="1"/>
</dbReference>
<dbReference type="PANTHER" id="PTHR24221">
    <property type="entry name" value="ATP-BINDING CASSETTE SUB-FAMILY B"/>
    <property type="match status" value="1"/>
</dbReference>
<keyword evidence="6 7" id="KW-0472">Membrane</keyword>
<proteinExistence type="predicted"/>
<evidence type="ECO:0000256" key="5">
    <source>
        <dbReference type="ARBA" id="ARBA00022989"/>
    </source>
</evidence>
<dbReference type="Pfam" id="PF00005">
    <property type="entry name" value="ABC_tran"/>
    <property type="match status" value="1"/>
</dbReference>
<dbReference type="eggNOG" id="COG1132">
    <property type="taxonomic scope" value="Bacteria"/>
</dbReference>
<dbReference type="OrthoDB" id="5510295at2"/>
<organism evidence="10 11">
    <name type="scientific">Sorangium cellulosum So0157-2</name>
    <dbReference type="NCBI Taxonomy" id="1254432"/>
    <lineage>
        <taxon>Bacteria</taxon>
        <taxon>Pseudomonadati</taxon>
        <taxon>Myxococcota</taxon>
        <taxon>Polyangia</taxon>
        <taxon>Polyangiales</taxon>
        <taxon>Polyangiaceae</taxon>
        <taxon>Sorangium</taxon>
    </lineage>
</organism>
<dbReference type="InterPro" id="IPR027417">
    <property type="entry name" value="P-loop_NTPase"/>
</dbReference>
<evidence type="ECO:0000256" key="1">
    <source>
        <dbReference type="ARBA" id="ARBA00004651"/>
    </source>
</evidence>
<comment type="subcellular location">
    <subcellularLocation>
        <location evidence="1">Cell membrane</location>
        <topology evidence="1">Multi-pass membrane protein</topology>
    </subcellularLocation>
</comment>